<dbReference type="EMBL" id="CAKMTQ010000013">
    <property type="protein sequence ID" value="CAH1527848.1"/>
    <property type="molecule type" value="Genomic_DNA"/>
</dbReference>
<protein>
    <submittedName>
        <fullName evidence="1">Uncharacterized protein</fullName>
    </submittedName>
</protein>
<dbReference type="Proteomes" id="UP001295420">
    <property type="component" value="Unassembled WGS sequence"/>
</dbReference>
<reference evidence="1" key="1">
    <citation type="submission" date="2022-01" db="EMBL/GenBank/DDBJ databases">
        <authorList>
            <person name="Lagorce A."/>
        </authorList>
    </citation>
    <scope>NUCLEOTIDE SEQUENCE</scope>
    <source>
        <strain evidence="1">Th15_F1_D04</strain>
    </source>
</reference>
<sequence length="108" mass="12705">MSGLHTECRHCQSNELVTRRSFHLGCNLQSGKPERIFFQRLILENQASKNVRFNSLDYILTTSLISEKCKLTRIEFFNGKWQLLTNQSVAIYLNYSEGEHLLFEHLLR</sequence>
<name>A0AAU9Q5H0_9VIBR</name>
<proteinExistence type="predicted"/>
<dbReference type="AlphaFoldDB" id="A0AAU9Q5H0"/>
<organism evidence="1 2">
    <name type="scientific">Vibrio owensii</name>
    <dbReference type="NCBI Taxonomy" id="696485"/>
    <lineage>
        <taxon>Bacteria</taxon>
        <taxon>Pseudomonadati</taxon>
        <taxon>Pseudomonadota</taxon>
        <taxon>Gammaproteobacteria</taxon>
        <taxon>Vibrionales</taxon>
        <taxon>Vibrionaceae</taxon>
        <taxon>Vibrio</taxon>
    </lineage>
</organism>
<evidence type="ECO:0000313" key="1">
    <source>
        <dbReference type="EMBL" id="CAH1527848.1"/>
    </source>
</evidence>
<comment type="caution">
    <text evidence="1">The sequence shown here is derived from an EMBL/GenBank/DDBJ whole genome shotgun (WGS) entry which is preliminary data.</text>
</comment>
<gene>
    <name evidence="1" type="ORF">THF1D04_200003</name>
</gene>
<evidence type="ECO:0000313" key="2">
    <source>
        <dbReference type="Proteomes" id="UP001295420"/>
    </source>
</evidence>
<accession>A0AAU9Q5H0</accession>